<keyword evidence="1" id="KW-0732">Signal</keyword>
<dbReference type="PATRIC" id="fig|34073.19.peg.2536"/>
<dbReference type="Proteomes" id="UP000035170">
    <property type="component" value="Unassembled WGS sequence"/>
</dbReference>
<protein>
    <recommendedName>
        <fullName evidence="4">Helicase SNF2</fullName>
    </recommendedName>
</protein>
<proteinExistence type="predicted"/>
<name>A0A0H2M292_VARPD</name>
<organism evidence="2 3">
    <name type="scientific">Variovorax paradoxus</name>
    <dbReference type="NCBI Taxonomy" id="34073"/>
    <lineage>
        <taxon>Bacteria</taxon>
        <taxon>Pseudomonadati</taxon>
        <taxon>Pseudomonadota</taxon>
        <taxon>Betaproteobacteria</taxon>
        <taxon>Burkholderiales</taxon>
        <taxon>Comamonadaceae</taxon>
        <taxon>Variovorax</taxon>
    </lineage>
</organism>
<dbReference type="RefSeq" id="WP_021006776.1">
    <property type="nucleotide sequence ID" value="NZ_JZWI01000011.1"/>
</dbReference>
<sequence length="128" mass="12436">MTVSSSKHLCAIAVALAAVTGAAHAETYEGVHPPTSAESRADVAAGAVVAAHTGDPYATGADAGPIYPPVAMNSRDAVRAEAVAAARAPDPYAEGASSGAAPIVAGAVDRATVRAEAHAAARGNALPL</sequence>
<evidence type="ECO:0000256" key="1">
    <source>
        <dbReference type="SAM" id="SignalP"/>
    </source>
</evidence>
<feature type="chain" id="PRO_5002596725" description="Helicase SNF2" evidence="1">
    <location>
        <begin position="26"/>
        <end position="128"/>
    </location>
</feature>
<gene>
    <name evidence="2" type="ORF">VPARA_24700</name>
</gene>
<comment type="caution">
    <text evidence="2">The sequence shown here is derived from an EMBL/GenBank/DDBJ whole genome shotgun (WGS) entry which is preliminary data.</text>
</comment>
<keyword evidence="3" id="KW-1185">Reference proteome</keyword>
<evidence type="ECO:0008006" key="4">
    <source>
        <dbReference type="Google" id="ProtNLM"/>
    </source>
</evidence>
<accession>A0A0H2M292</accession>
<reference evidence="2 3" key="1">
    <citation type="submission" date="2015-03" db="EMBL/GenBank/DDBJ databases">
        <title>Genome sequence of Variovorax paradoxus TBEA6.</title>
        <authorList>
            <person name="Poehlein A."/>
            <person name="Schuldes J."/>
            <person name="Wuebbeler J.H."/>
            <person name="Hiessl S."/>
            <person name="Steinbuechel A."/>
            <person name="Daniel R."/>
        </authorList>
    </citation>
    <scope>NUCLEOTIDE SEQUENCE [LARGE SCALE GENOMIC DNA]</scope>
    <source>
        <strain evidence="2 3">TBEA6</strain>
    </source>
</reference>
<evidence type="ECO:0000313" key="2">
    <source>
        <dbReference type="EMBL" id="KLN56528.1"/>
    </source>
</evidence>
<feature type="signal peptide" evidence="1">
    <location>
        <begin position="1"/>
        <end position="25"/>
    </location>
</feature>
<evidence type="ECO:0000313" key="3">
    <source>
        <dbReference type="Proteomes" id="UP000035170"/>
    </source>
</evidence>
<dbReference type="EMBL" id="JZWI01000011">
    <property type="protein sequence ID" value="KLN56528.1"/>
    <property type="molecule type" value="Genomic_DNA"/>
</dbReference>
<dbReference type="AlphaFoldDB" id="A0A0H2M292"/>